<dbReference type="GO" id="GO:0005524">
    <property type="term" value="F:ATP binding"/>
    <property type="evidence" value="ECO:0007669"/>
    <property type="project" value="UniProtKB-KW"/>
</dbReference>
<dbReference type="GO" id="GO:0008902">
    <property type="term" value="F:hydroxymethylpyrimidine kinase activity"/>
    <property type="evidence" value="ECO:0007669"/>
    <property type="project" value="UniProtKB-EC"/>
</dbReference>
<keyword evidence="5 8" id="KW-0418">Kinase</keyword>
<dbReference type="CDD" id="cd01169">
    <property type="entry name" value="HMPP_kinase"/>
    <property type="match status" value="1"/>
</dbReference>
<feature type="domain" description="Pyridoxamine kinase/Phosphomethylpyrimidine kinase" evidence="7">
    <location>
        <begin position="27"/>
        <end position="274"/>
    </location>
</feature>
<evidence type="ECO:0000256" key="2">
    <source>
        <dbReference type="ARBA" id="ARBA00012135"/>
    </source>
</evidence>
<dbReference type="GO" id="GO:0009228">
    <property type="term" value="P:thiamine biosynthetic process"/>
    <property type="evidence" value="ECO:0007669"/>
    <property type="project" value="InterPro"/>
</dbReference>
<evidence type="ECO:0000256" key="5">
    <source>
        <dbReference type="ARBA" id="ARBA00022777"/>
    </source>
</evidence>
<evidence type="ECO:0000256" key="3">
    <source>
        <dbReference type="ARBA" id="ARBA00022679"/>
    </source>
</evidence>
<dbReference type="EC" id="2.7.1.49" evidence="2"/>
<evidence type="ECO:0000259" key="7">
    <source>
        <dbReference type="Pfam" id="PF08543"/>
    </source>
</evidence>
<dbReference type="PANTHER" id="PTHR20858:SF17">
    <property type="entry name" value="HYDROXYMETHYLPYRIMIDINE_PHOSPHOMETHYLPYRIMIDINE KINASE THI20-RELATED"/>
    <property type="match status" value="1"/>
</dbReference>
<dbReference type="InterPro" id="IPR004399">
    <property type="entry name" value="HMP/HMP-P_kinase_dom"/>
</dbReference>
<comment type="pathway">
    <text evidence="1">Cofactor biosynthesis; thiamine diphosphate biosynthesis.</text>
</comment>
<sequence>MGLCLQTRKVGDLMSRYNSVLSIAGSDSSGGAGIQADIKSISANGAYAATVITATTAQNTQGVTDIHGLPIAHIKAQLEAVLSDIEFGAVKIGMLHSSEVIDVVASTLKAYGIKKIVLDPVMVATSGDKLITNQAIDRLKEFLPHTYLITPNIPEAELLIGHKIDLSNMETSVKELAEKFSVSVLLKGGHLEAQEFMTDMLYIKETAKLVIINNDTVKTNNTHGTGCSLSSSIATYLTLGFELEEAVVKSCTYLNEAIKSGKDKVLGKGNGPIDHFYAL</sequence>
<name>A0A6S6UCC1_9BACT</name>
<keyword evidence="4" id="KW-0547">Nucleotide-binding</keyword>
<dbReference type="NCBIfam" id="TIGR00097">
    <property type="entry name" value="HMP-P_kinase"/>
    <property type="match status" value="1"/>
</dbReference>
<dbReference type="UniPathway" id="UPA00060">
    <property type="reaction ID" value="UER00138"/>
</dbReference>
<protein>
    <recommendedName>
        <fullName evidence="2">hydroxymethylpyrimidine kinase</fullName>
        <ecNumber evidence="2">2.7.1.49</ecNumber>
    </recommendedName>
</protein>
<gene>
    <name evidence="8" type="ORF">HELGO_WM25919</name>
</gene>
<dbReference type="InterPro" id="IPR013749">
    <property type="entry name" value="PM/HMP-P_kinase-1"/>
</dbReference>
<dbReference type="EMBL" id="CACVAZ010000211">
    <property type="protein sequence ID" value="CAA6826473.1"/>
    <property type="molecule type" value="Genomic_DNA"/>
</dbReference>
<keyword evidence="6" id="KW-0067">ATP-binding</keyword>
<organism evidence="8">
    <name type="scientific">uncultured Sulfurovum sp</name>
    <dbReference type="NCBI Taxonomy" id="269237"/>
    <lineage>
        <taxon>Bacteria</taxon>
        <taxon>Pseudomonadati</taxon>
        <taxon>Campylobacterota</taxon>
        <taxon>Epsilonproteobacteria</taxon>
        <taxon>Campylobacterales</taxon>
        <taxon>Sulfurovaceae</taxon>
        <taxon>Sulfurovum</taxon>
        <taxon>environmental samples</taxon>
    </lineage>
</organism>
<dbReference type="Pfam" id="PF08543">
    <property type="entry name" value="Phos_pyr_kin"/>
    <property type="match status" value="1"/>
</dbReference>
<proteinExistence type="predicted"/>
<keyword evidence="3 8" id="KW-0808">Transferase</keyword>
<dbReference type="PANTHER" id="PTHR20858">
    <property type="entry name" value="PHOSPHOMETHYLPYRIMIDINE KINASE"/>
    <property type="match status" value="1"/>
</dbReference>
<dbReference type="GO" id="GO:0009229">
    <property type="term" value="P:thiamine diphosphate biosynthetic process"/>
    <property type="evidence" value="ECO:0007669"/>
    <property type="project" value="UniProtKB-UniPathway"/>
</dbReference>
<dbReference type="Gene3D" id="3.40.1190.20">
    <property type="match status" value="1"/>
</dbReference>
<accession>A0A6S6UCC1</accession>
<evidence type="ECO:0000256" key="1">
    <source>
        <dbReference type="ARBA" id="ARBA00004948"/>
    </source>
</evidence>
<evidence type="ECO:0000256" key="6">
    <source>
        <dbReference type="ARBA" id="ARBA00022840"/>
    </source>
</evidence>
<dbReference type="FunFam" id="3.40.1190.20:FF:000003">
    <property type="entry name" value="Phosphomethylpyrimidine kinase ThiD"/>
    <property type="match status" value="1"/>
</dbReference>
<evidence type="ECO:0000313" key="8">
    <source>
        <dbReference type="EMBL" id="CAA6826473.1"/>
    </source>
</evidence>
<reference evidence="8" key="1">
    <citation type="submission" date="2020-01" db="EMBL/GenBank/DDBJ databases">
        <authorList>
            <person name="Meier V. D."/>
            <person name="Meier V D."/>
        </authorList>
    </citation>
    <scope>NUCLEOTIDE SEQUENCE</scope>
    <source>
        <strain evidence="8">HLG_WM_MAG_02</strain>
    </source>
</reference>
<dbReference type="InterPro" id="IPR029056">
    <property type="entry name" value="Ribokinase-like"/>
</dbReference>
<dbReference type="GO" id="GO:0005829">
    <property type="term" value="C:cytosol"/>
    <property type="evidence" value="ECO:0007669"/>
    <property type="project" value="TreeGrafter"/>
</dbReference>
<dbReference type="SUPFAM" id="SSF53613">
    <property type="entry name" value="Ribokinase-like"/>
    <property type="match status" value="1"/>
</dbReference>
<dbReference type="AlphaFoldDB" id="A0A6S6UCC1"/>
<evidence type="ECO:0000256" key="4">
    <source>
        <dbReference type="ARBA" id="ARBA00022741"/>
    </source>
</evidence>
<dbReference type="GO" id="GO:0008972">
    <property type="term" value="F:phosphomethylpyrimidine kinase activity"/>
    <property type="evidence" value="ECO:0007669"/>
    <property type="project" value="InterPro"/>
</dbReference>